<evidence type="ECO:0000313" key="3">
    <source>
        <dbReference type="Proteomes" id="UP001495779"/>
    </source>
</evidence>
<dbReference type="EMBL" id="JAGSRH010000001">
    <property type="protein sequence ID" value="MER5075291.1"/>
    <property type="molecule type" value="Genomic_DNA"/>
</dbReference>
<proteinExistence type="predicted"/>
<evidence type="ECO:0000313" key="2">
    <source>
        <dbReference type="EMBL" id="MER5075291.1"/>
    </source>
</evidence>
<comment type="caution">
    <text evidence="1">The sequence shown here is derived from an EMBL/GenBank/DDBJ whole genome shotgun (WGS) entry which is preliminary data.</text>
</comment>
<reference evidence="1" key="2">
    <citation type="submission" date="2024-02" db="EMBL/GenBank/DDBJ databases">
        <authorList>
            <consortium name="Clinical and Environmental Microbiology Branch: Whole genome sequencing antimicrobial resistance pathogens in the healthcare setting"/>
        </authorList>
    </citation>
    <scope>NUCLEOTIDE SEQUENCE</scope>
    <source>
        <strain evidence="1">2020GO-00142</strain>
    </source>
</reference>
<organism evidence="1">
    <name type="scientific">Providencia stuartii</name>
    <dbReference type="NCBI Taxonomy" id="588"/>
    <lineage>
        <taxon>Bacteria</taxon>
        <taxon>Pseudomonadati</taxon>
        <taxon>Pseudomonadota</taxon>
        <taxon>Gammaproteobacteria</taxon>
        <taxon>Enterobacterales</taxon>
        <taxon>Morganellaceae</taxon>
        <taxon>Providencia</taxon>
    </lineage>
</organism>
<protein>
    <submittedName>
        <fullName evidence="1">Uncharacterized protein</fullName>
    </submittedName>
</protein>
<reference evidence="2 3" key="1">
    <citation type="submission" date="2021-04" db="EMBL/GenBank/DDBJ databases">
        <title>Determining the burden of carbapenem-resistant Enterobacterales from a tertiary public heath setting in Bangladesh: a clinical, epidemiological, and molecular study.</title>
        <authorList>
            <person name="Farzana R."/>
            <person name="Walsh T.R."/>
        </authorList>
    </citation>
    <scope>NUCLEOTIDE SEQUENCE [LARGE SCALE GENOMIC DNA]</scope>
    <source>
        <strain evidence="3">dmpro_s316</strain>
        <strain evidence="2">Dmpro_s316</strain>
    </source>
</reference>
<gene>
    <name evidence="1" type="ORF">JRA39_001716</name>
    <name evidence="2" type="ORF">KDV35_00115</name>
</gene>
<dbReference type="AlphaFoldDB" id="A0AAI9HZE5"/>
<accession>A0AAI9HZE5</accession>
<name>A0AAI9HZE5_PROST</name>
<evidence type="ECO:0000313" key="1">
    <source>
        <dbReference type="EMBL" id="EMP9432677.1"/>
    </source>
</evidence>
<dbReference type="RefSeq" id="WP_249999081.1">
    <property type="nucleotide sequence ID" value="NZ_CP095443.1"/>
</dbReference>
<dbReference type="Proteomes" id="UP001495779">
    <property type="component" value="Unassembled WGS sequence"/>
</dbReference>
<sequence length="170" mass="19412">MNKYIVLSMFLFVSEPSYSKNIFPIGTDYPVKQLYQGAVAKQVDLTDEFTRMFRTRFKAALSGKITFAGLYASTVWGCGSSGCHSTAFINKQTGKALNKSFTVYYSMQGEVIGEKIEYIDKYSRLIIAAGTDEDTHETFRYYYLLENGELTLINKTPIEKIIDVRFEMNF</sequence>
<dbReference type="EMBL" id="AAZDVE040000010">
    <property type="protein sequence ID" value="EMP9432677.1"/>
    <property type="molecule type" value="Genomic_DNA"/>
</dbReference>